<dbReference type="InterPro" id="IPR043128">
    <property type="entry name" value="Rev_trsase/Diguanyl_cyclase"/>
</dbReference>
<proteinExistence type="predicted"/>
<dbReference type="Gene3D" id="3.30.70.270">
    <property type="match status" value="1"/>
</dbReference>
<name>A0ABY3VTQ1_9MYCO</name>
<evidence type="ECO:0000256" key="1">
    <source>
        <dbReference type="SAM" id="MobiDB-lite"/>
    </source>
</evidence>
<dbReference type="Pfam" id="PF00990">
    <property type="entry name" value="GGDEF"/>
    <property type="match status" value="1"/>
</dbReference>
<organism evidence="3 4">
    <name type="scientific">Mycobacterium paraterrae</name>
    <dbReference type="NCBI Taxonomy" id="577492"/>
    <lineage>
        <taxon>Bacteria</taxon>
        <taxon>Bacillati</taxon>
        <taxon>Actinomycetota</taxon>
        <taxon>Actinomycetes</taxon>
        <taxon>Mycobacteriales</taxon>
        <taxon>Mycobacteriaceae</taxon>
        <taxon>Mycobacterium</taxon>
    </lineage>
</organism>
<protein>
    <submittedName>
        <fullName evidence="3">GGDEF domain-containing protein</fullName>
    </submittedName>
</protein>
<evidence type="ECO:0000313" key="4">
    <source>
        <dbReference type="Proteomes" id="UP001055336"/>
    </source>
</evidence>
<feature type="domain" description="GGDEF" evidence="2">
    <location>
        <begin position="180"/>
        <end position="313"/>
    </location>
</feature>
<sequence length="387" mass="41072">MADPRLAMLSWLIAQMKSASEFSAARLYHRLLGELVTRFDAESAFLQHTDPALRASTLVAEWPAPDQGPAVKRSLADDVMLAGDLRTPVVVAPTTAVAPLLWGSVTTGVIGLAKAPGGRWTDGELEALGVVGALFAQFQARVTAESRLRRLAERDQLTDLPNRRMLFGEVRRRLLAGGPGPVAALYIDLDRLKTVNDQLGHAAGDVVIRTCAQRLTDFAGTRAMVARVGGDEFVVIPRTPMSCDAANAFAWQLRAAVRGPVRVGREIVNPTVSIGVAVGMPGIDIGEDLLHRADHAALAVKRKGGDAAAVCDHEPPTPAPFLAGADGDVGLVAELHYQPEADVPTGEFVAVEALTKRPPVRALPRQACEGGRSRGAIDPSVRSAKPD</sequence>
<reference evidence="3" key="1">
    <citation type="submission" date="2022-08" db="EMBL/GenBank/DDBJ databases">
        <title>Whole genome sequencing of non-tuberculosis mycobacteria type-strains.</title>
        <authorList>
            <person name="Igarashi Y."/>
            <person name="Osugi A."/>
            <person name="Mitarai S."/>
        </authorList>
    </citation>
    <scope>NUCLEOTIDE SEQUENCE</scope>
    <source>
        <strain evidence="3">DSM 45127</strain>
    </source>
</reference>
<evidence type="ECO:0000313" key="3">
    <source>
        <dbReference type="EMBL" id="UMB69980.1"/>
    </source>
</evidence>
<dbReference type="RefSeq" id="WP_240261710.1">
    <property type="nucleotide sequence ID" value="NZ_CP092488.2"/>
</dbReference>
<dbReference type="SMART" id="SM00267">
    <property type="entry name" value="GGDEF"/>
    <property type="match status" value="1"/>
</dbReference>
<accession>A0ABY3VTQ1</accession>
<dbReference type="PROSITE" id="PS50887">
    <property type="entry name" value="GGDEF"/>
    <property type="match status" value="1"/>
</dbReference>
<dbReference type="EMBL" id="CP092488">
    <property type="protein sequence ID" value="UMB69980.1"/>
    <property type="molecule type" value="Genomic_DNA"/>
</dbReference>
<dbReference type="PANTHER" id="PTHR44757:SF2">
    <property type="entry name" value="BIOFILM ARCHITECTURE MAINTENANCE PROTEIN MBAA"/>
    <property type="match status" value="1"/>
</dbReference>
<dbReference type="SUPFAM" id="SSF55073">
    <property type="entry name" value="Nucleotide cyclase"/>
    <property type="match status" value="1"/>
</dbReference>
<dbReference type="InterPro" id="IPR029787">
    <property type="entry name" value="Nucleotide_cyclase"/>
</dbReference>
<dbReference type="PANTHER" id="PTHR44757">
    <property type="entry name" value="DIGUANYLATE CYCLASE DGCP"/>
    <property type="match status" value="1"/>
</dbReference>
<dbReference type="SUPFAM" id="SSF55781">
    <property type="entry name" value="GAF domain-like"/>
    <property type="match status" value="1"/>
</dbReference>
<dbReference type="InterPro" id="IPR000160">
    <property type="entry name" value="GGDEF_dom"/>
</dbReference>
<keyword evidence="4" id="KW-1185">Reference proteome</keyword>
<dbReference type="InterPro" id="IPR052155">
    <property type="entry name" value="Biofilm_reg_signaling"/>
</dbReference>
<dbReference type="NCBIfam" id="TIGR00254">
    <property type="entry name" value="GGDEF"/>
    <property type="match status" value="1"/>
</dbReference>
<gene>
    <name evidence="3" type="ORF">MKK62_01055</name>
</gene>
<evidence type="ECO:0000259" key="2">
    <source>
        <dbReference type="PROSITE" id="PS50887"/>
    </source>
</evidence>
<dbReference type="Proteomes" id="UP001055336">
    <property type="component" value="Chromosome"/>
</dbReference>
<feature type="region of interest" description="Disordered" evidence="1">
    <location>
        <begin position="360"/>
        <end position="387"/>
    </location>
</feature>
<dbReference type="CDD" id="cd01949">
    <property type="entry name" value="GGDEF"/>
    <property type="match status" value="1"/>
</dbReference>